<organism evidence="3 4">
    <name type="scientific">Onishia taeanensis</name>
    <dbReference type="NCBI Taxonomy" id="284577"/>
    <lineage>
        <taxon>Bacteria</taxon>
        <taxon>Pseudomonadati</taxon>
        <taxon>Pseudomonadota</taxon>
        <taxon>Gammaproteobacteria</taxon>
        <taxon>Oceanospirillales</taxon>
        <taxon>Halomonadaceae</taxon>
        <taxon>Onishia</taxon>
    </lineage>
</organism>
<evidence type="ECO:0000256" key="1">
    <source>
        <dbReference type="SAM" id="MobiDB-lite"/>
    </source>
</evidence>
<evidence type="ECO:0000256" key="2">
    <source>
        <dbReference type="SAM" id="SignalP"/>
    </source>
</evidence>
<accession>A0A1G7VIR0</accession>
<name>A0A1G7VIR0_9GAMM</name>
<keyword evidence="2" id="KW-0732">Signal</keyword>
<dbReference type="RefSeq" id="WP_092528941.1">
    <property type="nucleotide sequence ID" value="NZ_FNCI01000022.1"/>
</dbReference>
<evidence type="ECO:0008006" key="5">
    <source>
        <dbReference type="Google" id="ProtNLM"/>
    </source>
</evidence>
<feature type="chain" id="PRO_5011443757" description="Lipoprotein" evidence="2">
    <location>
        <begin position="19"/>
        <end position="61"/>
    </location>
</feature>
<proteinExistence type="predicted"/>
<dbReference type="PROSITE" id="PS51257">
    <property type="entry name" value="PROKAR_LIPOPROTEIN"/>
    <property type="match status" value="1"/>
</dbReference>
<dbReference type="STRING" id="284577.SAMN05216571_12216"/>
<gene>
    <name evidence="3" type="ORF">SAMN05216571_12216</name>
</gene>
<evidence type="ECO:0000313" key="3">
    <source>
        <dbReference type="EMBL" id="SDG58820.1"/>
    </source>
</evidence>
<protein>
    <recommendedName>
        <fullName evidence="5">Lipoprotein</fullName>
    </recommendedName>
</protein>
<feature type="signal peptide" evidence="2">
    <location>
        <begin position="1"/>
        <end position="18"/>
    </location>
</feature>
<reference evidence="3 4" key="1">
    <citation type="submission" date="2016-10" db="EMBL/GenBank/DDBJ databases">
        <authorList>
            <person name="de Groot N.N."/>
        </authorList>
    </citation>
    <scope>NUCLEOTIDE SEQUENCE [LARGE SCALE GENOMIC DNA]</scope>
    <source>
        <strain evidence="3 4">BH539</strain>
    </source>
</reference>
<feature type="region of interest" description="Disordered" evidence="1">
    <location>
        <begin position="33"/>
        <end position="61"/>
    </location>
</feature>
<keyword evidence="4" id="KW-1185">Reference proteome</keyword>
<dbReference type="Proteomes" id="UP000198641">
    <property type="component" value="Unassembled WGS sequence"/>
</dbReference>
<evidence type="ECO:0000313" key="4">
    <source>
        <dbReference type="Proteomes" id="UP000198641"/>
    </source>
</evidence>
<sequence>MKLTILALTVVAAALTLAGCSYQPARIDPEPIIEIGDGGHHDGHHGGGDFCPPGQAKKGRC</sequence>
<dbReference type="AlphaFoldDB" id="A0A1G7VIR0"/>
<dbReference type="EMBL" id="FNCI01000022">
    <property type="protein sequence ID" value="SDG58820.1"/>
    <property type="molecule type" value="Genomic_DNA"/>
</dbReference>
<feature type="compositionally biased region" description="Basic and acidic residues" evidence="1">
    <location>
        <begin position="37"/>
        <end position="47"/>
    </location>
</feature>